<dbReference type="AlphaFoldDB" id="A0A0A9F3I9"/>
<proteinExistence type="predicted"/>
<protein>
    <submittedName>
        <fullName evidence="2">Caf2</fullName>
    </submittedName>
</protein>
<reference evidence="2" key="2">
    <citation type="journal article" date="2015" name="Data Brief">
        <title>Shoot transcriptome of the giant reed, Arundo donax.</title>
        <authorList>
            <person name="Barrero R.A."/>
            <person name="Guerrero F.D."/>
            <person name="Moolhuijzen P."/>
            <person name="Goolsby J.A."/>
            <person name="Tidwell J."/>
            <person name="Bellgard S.E."/>
            <person name="Bellgard M.I."/>
        </authorList>
    </citation>
    <scope>NUCLEOTIDE SEQUENCE</scope>
    <source>
        <tissue evidence="2">Shoot tissue taken approximately 20 cm above the soil surface</tissue>
    </source>
</reference>
<accession>A0A0A9F3I9</accession>
<dbReference type="EMBL" id="GBRH01193215">
    <property type="protein sequence ID" value="JAE04681.1"/>
    <property type="molecule type" value="Transcribed_RNA"/>
</dbReference>
<reference evidence="2" key="1">
    <citation type="submission" date="2014-09" db="EMBL/GenBank/DDBJ databases">
        <authorList>
            <person name="Magalhaes I.L.F."/>
            <person name="Oliveira U."/>
            <person name="Santos F.R."/>
            <person name="Vidigal T.H.D.A."/>
            <person name="Brescovit A.D."/>
            <person name="Santos A.J."/>
        </authorList>
    </citation>
    <scope>NUCLEOTIDE SEQUENCE</scope>
    <source>
        <tissue evidence="2">Shoot tissue taken approximately 20 cm above the soil surface</tissue>
    </source>
</reference>
<keyword evidence="1" id="KW-0732">Signal</keyword>
<sequence>MLWVKPSLPMLSCRLWEMWGLTSARTSAGVRGSPSTSSRLLPSPGLTRARSSCLLPLTSIMIPCALTVCGGSCPSGVCSRTPRRRAFSSLVSSGAFPVHGLGMVGGAKGRNAGSRMASGGARGASE</sequence>
<evidence type="ECO:0000256" key="1">
    <source>
        <dbReference type="SAM" id="SignalP"/>
    </source>
</evidence>
<feature type="signal peptide" evidence="1">
    <location>
        <begin position="1"/>
        <end position="24"/>
    </location>
</feature>
<organism evidence="2">
    <name type="scientific">Arundo donax</name>
    <name type="common">Giant reed</name>
    <name type="synonym">Donax arundinaceus</name>
    <dbReference type="NCBI Taxonomy" id="35708"/>
    <lineage>
        <taxon>Eukaryota</taxon>
        <taxon>Viridiplantae</taxon>
        <taxon>Streptophyta</taxon>
        <taxon>Embryophyta</taxon>
        <taxon>Tracheophyta</taxon>
        <taxon>Spermatophyta</taxon>
        <taxon>Magnoliopsida</taxon>
        <taxon>Liliopsida</taxon>
        <taxon>Poales</taxon>
        <taxon>Poaceae</taxon>
        <taxon>PACMAD clade</taxon>
        <taxon>Arundinoideae</taxon>
        <taxon>Arundineae</taxon>
        <taxon>Arundo</taxon>
    </lineage>
</organism>
<feature type="chain" id="PRO_5002044353" evidence="1">
    <location>
        <begin position="25"/>
        <end position="126"/>
    </location>
</feature>
<name>A0A0A9F3I9_ARUDO</name>
<evidence type="ECO:0000313" key="2">
    <source>
        <dbReference type="EMBL" id="JAE04681.1"/>
    </source>
</evidence>